<dbReference type="PANTHER" id="PTHR43762:SF1">
    <property type="entry name" value="D-ARABINONO-1,4-LACTONE OXIDASE"/>
    <property type="match status" value="1"/>
</dbReference>
<keyword evidence="1" id="KW-0560">Oxidoreductase</keyword>
<evidence type="ECO:0000313" key="3">
    <source>
        <dbReference type="EMBL" id="NMH91333.1"/>
    </source>
</evidence>
<dbReference type="PIRSF" id="PIRSF000136">
    <property type="entry name" value="LGO_GLO"/>
    <property type="match status" value="1"/>
</dbReference>
<dbReference type="GO" id="GO:0071949">
    <property type="term" value="F:FAD binding"/>
    <property type="evidence" value="ECO:0007669"/>
    <property type="project" value="InterPro"/>
</dbReference>
<dbReference type="RefSeq" id="WP_169411278.1">
    <property type="nucleotide sequence ID" value="NZ_JAAXKZ010000016.1"/>
</dbReference>
<organism evidence="3 4">
    <name type="scientific">Pseudonocardia bannensis</name>
    <dbReference type="NCBI Taxonomy" id="630973"/>
    <lineage>
        <taxon>Bacteria</taxon>
        <taxon>Bacillati</taxon>
        <taxon>Actinomycetota</taxon>
        <taxon>Actinomycetes</taxon>
        <taxon>Pseudonocardiales</taxon>
        <taxon>Pseudonocardiaceae</taxon>
        <taxon>Pseudonocardia</taxon>
    </lineage>
</organism>
<dbReference type="InterPro" id="IPR016167">
    <property type="entry name" value="FAD-bd_PCMH_sub1"/>
</dbReference>
<comment type="caution">
    <text evidence="3">The sequence shown here is derived from an EMBL/GenBank/DDBJ whole genome shotgun (WGS) entry which is preliminary data.</text>
</comment>
<accession>A0A848DFL6</accession>
<dbReference type="PROSITE" id="PS51387">
    <property type="entry name" value="FAD_PCMH"/>
    <property type="match status" value="1"/>
</dbReference>
<dbReference type="PANTHER" id="PTHR43762">
    <property type="entry name" value="L-GULONOLACTONE OXIDASE"/>
    <property type="match status" value="1"/>
</dbReference>
<dbReference type="Proteomes" id="UP000586918">
    <property type="component" value="Unassembled WGS sequence"/>
</dbReference>
<dbReference type="Gene3D" id="3.30.43.10">
    <property type="entry name" value="Uridine Diphospho-n-acetylenolpyruvylglucosamine Reductase, domain 2"/>
    <property type="match status" value="1"/>
</dbReference>
<dbReference type="Pfam" id="PF01565">
    <property type="entry name" value="FAD_binding_4"/>
    <property type="match status" value="1"/>
</dbReference>
<sequence>MWTNWSGGRECRPRATDRPLDEAGVMAAVARAADRGLRIRPVGAGHSDSPLAVTDDVHLDCSALTGIVSVGTDRVRIRAGATLASLHTALAEKDLALDVVPDSDALTIAGAIGTGTHGSGAAVGSLSAQVTGVRLVDGLAAVRRFEGADLDALRTGLGALGVLTEVELRVVPAALLHVHEEPGTPSELLEDGGVLDRHRWAEVELHVPSGEAIARWGDVIEPGSEPPPPRRDPVRAAAAGSAEALGRMVSWLAPGVWRSPRWGGSATGPAHRLLVDPRPQRAEFTEWALPREALDAAVRELSAATAARGLELKAPVLVRVGAAESGWLHPAFGRTTGWIAVRAPRGTDSGPLFDLVGTVLTAAGGRPHWAGRHDWTAAEVDQAYPRAAEFRRMRDQLDPQRRFASTHLDTVLGP</sequence>
<dbReference type="InterPro" id="IPR016166">
    <property type="entry name" value="FAD-bd_PCMH"/>
</dbReference>
<keyword evidence="4" id="KW-1185">Reference proteome</keyword>
<evidence type="ECO:0000313" key="4">
    <source>
        <dbReference type="Proteomes" id="UP000586918"/>
    </source>
</evidence>
<gene>
    <name evidence="3" type="ORF">HF519_06960</name>
</gene>
<dbReference type="InterPro" id="IPR006094">
    <property type="entry name" value="Oxid_FAD_bind_N"/>
</dbReference>
<evidence type="ECO:0000256" key="1">
    <source>
        <dbReference type="ARBA" id="ARBA00023002"/>
    </source>
</evidence>
<dbReference type="InterPro" id="IPR036318">
    <property type="entry name" value="FAD-bd_PCMH-like_sf"/>
</dbReference>
<dbReference type="InterPro" id="IPR016171">
    <property type="entry name" value="Vanillyl_alc_oxidase_C-sub2"/>
</dbReference>
<dbReference type="GO" id="GO:0080049">
    <property type="term" value="F:L-gulono-1,4-lactone dehydrogenase activity"/>
    <property type="evidence" value="ECO:0007669"/>
    <property type="project" value="TreeGrafter"/>
</dbReference>
<dbReference type="AlphaFoldDB" id="A0A848DFL6"/>
<dbReference type="Pfam" id="PF04030">
    <property type="entry name" value="ALO"/>
    <property type="match status" value="1"/>
</dbReference>
<dbReference type="InterPro" id="IPR010031">
    <property type="entry name" value="FAD_lactone_oxidase-like"/>
</dbReference>
<dbReference type="InterPro" id="IPR007173">
    <property type="entry name" value="ALO_C"/>
</dbReference>
<reference evidence="3 4" key="1">
    <citation type="submission" date="2020-04" db="EMBL/GenBank/DDBJ databases">
        <authorList>
            <person name="Klaysubun C."/>
            <person name="Duangmal K."/>
            <person name="Lipun K."/>
        </authorList>
    </citation>
    <scope>NUCLEOTIDE SEQUENCE [LARGE SCALE GENOMIC DNA]</scope>
    <source>
        <strain evidence="3 4">DSM 45300</strain>
    </source>
</reference>
<dbReference type="Gene3D" id="3.30.465.10">
    <property type="match status" value="1"/>
</dbReference>
<proteinExistence type="predicted"/>
<dbReference type="SUPFAM" id="SSF56176">
    <property type="entry name" value="FAD-binding/transporter-associated domain-like"/>
    <property type="match status" value="1"/>
</dbReference>
<dbReference type="GO" id="GO:0016020">
    <property type="term" value="C:membrane"/>
    <property type="evidence" value="ECO:0007669"/>
    <property type="project" value="InterPro"/>
</dbReference>
<dbReference type="EMBL" id="JAAXKZ010000016">
    <property type="protein sequence ID" value="NMH91333.1"/>
    <property type="molecule type" value="Genomic_DNA"/>
</dbReference>
<protein>
    <submittedName>
        <fullName evidence="3">FAD-binding protein</fullName>
    </submittedName>
</protein>
<name>A0A848DFL6_9PSEU</name>
<evidence type="ECO:0000259" key="2">
    <source>
        <dbReference type="PROSITE" id="PS51387"/>
    </source>
</evidence>
<dbReference type="GO" id="GO:0003885">
    <property type="term" value="F:D-arabinono-1,4-lactone oxidase activity"/>
    <property type="evidence" value="ECO:0007669"/>
    <property type="project" value="InterPro"/>
</dbReference>
<dbReference type="InterPro" id="IPR016169">
    <property type="entry name" value="FAD-bd_PCMH_sub2"/>
</dbReference>
<feature type="domain" description="FAD-binding PCMH-type" evidence="2">
    <location>
        <begin position="9"/>
        <end position="173"/>
    </location>
</feature>
<dbReference type="Gene3D" id="1.10.45.10">
    <property type="entry name" value="Vanillyl-alcohol Oxidase, Chain A, domain 4"/>
    <property type="match status" value="1"/>
</dbReference>
<dbReference type="Gene3D" id="3.30.70.2520">
    <property type="match status" value="1"/>
</dbReference>